<dbReference type="Gene3D" id="2.160.20.10">
    <property type="entry name" value="Single-stranded right-handed beta-helix, Pectin lyase-like"/>
    <property type="match status" value="1"/>
</dbReference>
<dbReference type="KEGG" id="srub:C2R22_13810"/>
<feature type="compositionally biased region" description="Acidic residues" evidence="1">
    <location>
        <begin position="70"/>
        <end position="83"/>
    </location>
</feature>
<evidence type="ECO:0000313" key="2">
    <source>
        <dbReference type="EMBL" id="AUV82582.1"/>
    </source>
</evidence>
<dbReference type="SUPFAM" id="SSF51126">
    <property type="entry name" value="Pectin lyase-like"/>
    <property type="match status" value="1"/>
</dbReference>
<accession>A0A2I8VKX0</accession>
<dbReference type="AlphaFoldDB" id="A0A2I8VKX0"/>
<evidence type="ECO:0000313" key="3">
    <source>
        <dbReference type="Proteomes" id="UP000236584"/>
    </source>
</evidence>
<dbReference type="EMBL" id="CP026309">
    <property type="protein sequence ID" value="AUV82582.1"/>
    <property type="molecule type" value="Genomic_DNA"/>
</dbReference>
<feature type="compositionally biased region" description="Low complexity" evidence="1">
    <location>
        <begin position="50"/>
        <end position="63"/>
    </location>
</feature>
<dbReference type="InterPro" id="IPR011050">
    <property type="entry name" value="Pectin_lyase_fold/virulence"/>
</dbReference>
<feature type="compositionally biased region" description="Low complexity" evidence="1">
    <location>
        <begin position="26"/>
        <end position="42"/>
    </location>
</feature>
<keyword evidence="3" id="KW-1185">Reference proteome</keyword>
<protein>
    <submittedName>
        <fullName evidence="2">Uncharacterized protein</fullName>
    </submittedName>
</protein>
<proteinExistence type="predicted"/>
<gene>
    <name evidence="2" type="ORF">C2R22_13810</name>
</gene>
<organism evidence="2 3">
    <name type="scientific">Salinigranum rubrum</name>
    <dbReference type="NCBI Taxonomy" id="755307"/>
    <lineage>
        <taxon>Archaea</taxon>
        <taxon>Methanobacteriati</taxon>
        <taxon>Methanobacteriota</taxon>
        <taxon>Stenosarchaea group</taxon>
        <taxon>Halobacteria</taxon>
        <taxon>Halobacteriales</taxon>
        <taxon>Haloferacaceae</taxon>
        <taxon>Salinigranum</taxon>
    </lineage>
</organism>
<dbReference type="Proteomes" id="UP000236584">
    <property type="component" value="Chromosome"/>
</dbReference>
<sequence>MAAISATAASALAVGYGINEITSTRSGPQNPPSGSNSETDSGSGSGSGSGVTTADPDALDLTDFGAAVDGETDDTPAFEEALDAVEPGGHSASRRAIS</sequence>
<name>A0A2I8VKX0_9EURY</name>
<dbReference type="InterPro" id="IPR012334">
    <property type="entry name" value="Pectin_lyas_fold"/>
</dbReference>
<reference evidence="2 3" key="1">
    <citation type="submission" date="2018-01" db="EMBL/GenBank/DDBJ databases">
        <title>Complete genome sequence of Salinigranum rubrum GX10T, an extremely halophilic archaeon isolated from a marine solar saltern.</title>
        <authorList>
            <person name="Han S."/>
        </authorList>
    </citation>
    <scope>NUCLEOTIDE SEQUENCE [LARGE SCALE GENOMIC DNA]</scope>
    <source>
        <strain evidence="2 3">GX10</strain>
    </source>
</reference>
<feature type="region of interest" description="Disordered" evidence="1">
    <location>
        <begin position="21"/>
        <end position="98"/>
    </location>
</feature>
<evidence type="ECO:0000256" key="1">
    <source>
        <dbReference type="SAM" id="MobiDB-lite"/>
    </source>
</evidence>